<dbReference type="InterPro" id="IPR013517">
    <property type="entry name" value="FG-GAP"/>
</dbReference>
<evidence type="ECO:0000313" key="3">
    <source>
        <dbReference type="Proteomes" id="UP000187209"/>
    </source>
</evidence>
<keyword evidence="3" id="KW-1185">Reference proteome</keyword>
<sequence>MNFALTFVALEPFYNLGYNDDSSSNTYITTKYLNQVSQEYIMHVVDSNGIRMYESLGDGQFKVSEYIVESENMDHSSINYMLMDVNGDGREDFIHVCDDTYFKVWFANGNANFYNISQRYPKHNNYDLSANNYYYLLGDFNGDFKYDFVHVTSNSEMVLWTAKSNGEFDINTKASGYSDLNTKYMQVGRLDNDTKDDILQVYSNNEIRMYISRGTSSFKKYTYNPPSGYSLSSNNYMTIAADFNGDGLLDILHFYNKDGVRVFINNGNYTFTICPSFPNNGYDISANNYKFFYGDFDDDGKHDLLHFINDYSLVIWLSNGDGTFRISEPIRKPDYFFSDNNYMINTGKFTNDYKTDLVHFISSDWLVVWAANFVPQADNFTQSILSNATIDFINYIHDGEDYSSQLKVIIKSFPSSGILVDTIGIPLELDKSYASTSIIYKIYEKTSSLEQDTFEFNVEDSLKTQSKSAYATIKFIKNESPVSNNFTYIGSCKSYFSFSDYVFDEQSPQKNLQIKIISLSDKGTLEMCGIVAEVNETYTCLQGYFSYTSCLKKSMAQFKYSVIDEEPCESEVSTVTLYSSDPNRPKPESQNFSMQINCSSSFSIEPYINDSQQPSSNLRLKITSLPEGATLNVCDKTANVNEIFQCLFIVINVEDCEKDIQTSFNYTVINDDLLESSTSKASLSYTAQKKEDNSENSTIVNISPVSNNFTFIGSCKSYFSFKNYVSDEETSQKDLKIKINSLSSAGILEMCGITAEINETYSCLLGNFTFSSCLKNSMVQFEYLVIDEELYESNVSTVTLYSSDPNRPKPLSQDINMQINCSSSFSIEPYINDSQQLSNYLKLKITSLPEGVTLNVCDKKANEIEIFHCLFIVVNVEDCEKDIQTSFNYVVINDDLLESSTSKVSLSYTVQKKEDNSENSTIVNTSPVSNNFTFIGSCKSYFSFRDSVSDEETSQTNLKIKIISLSSKGTLEMCGIIAETNKAYSCLLGYFAYSSCSKNSMVQFEYLVIDEELYESNVSTVTLYSSDPNRPKPMSQDINIQINCSSSFSIEPYINDSQQNSSYLKLKIVSLPKNVAINICEKDADIDEIYDCLFIVVEVVDCEKELQTSFNYTVINDDLLESSVSQITLLYAVSKKEEYNENSTIVNISPVSNNFTFIGSCKSYFSFNDYVSDEETSQKDLKIKIISLSSAGTLEMCGITAEINETYSCLLGNFTFSSCLKNLMTQFEYLVIDEELHESNVSTVTLYSSDPNRPKPVSQDINLQINCSSSFSIEPYINDSQQLSSYLKLKIKSLPEGVILNICDKIANENEIFHCLFIVINVEDCEKDIQTSFNYTVINDDFLESSTSKVVLSYKIPKKEDNSENSIIVNTSPISNNFTFIGSCKSYFSFENYVSDEETSQKDLKIKIISLSSAGILEMCGIAAETNETYSCLLGNFTFSSCLKNSMTQFEYLVIDEELYESNVSTVTLYSSDPNRPKPLSQDINMQINCSSSFSIEPYINDSQQLSNYLKLKITSLPEGVTLNVCDKKANVNEIFHCLFIVVNVEDCEKDIQTSFNYVVINDDLLESSTSKVMLSYKIPKKEDNSENSTSVNKNPVSNNFTFIGSCRSYFSFTDYVSDEETSQKDLKIKITSLSNAGTLEMCGFTAETNETYSCLLGYFMFSSCLKKSMVQLEYLVIDEELYESNVSTVTLYASDPNRPNPKSNDISMEINCTSSFSIEPYINDSQQFSSYLKLKIVSLPEKAVIHVCEKKANIGEIYDCLFIVVNVDDCENDLETSFSYAVINDDLLESSTSQIILSYTASERENVDKKFNSVFSMRTSLKWVSLGLQEDYYFTCYLNSEIK</sequence>
<comment type="caution">
    <text evidence="2">The sequence shown here is derived from an EMBL/GenBank/DDBJ whole genome shotgun (WGS) entry which is preliminary data.</text>
</comment>
<dbReference type="Pfam" id="PF13517">
    <property type="entry name" value="FG-GAP_3"/>
    <property type="match status" value="1"/>
</dbReference>
<dbReference type="Gene3D" id="2.40.128.340">
    <property type="match status" value="1"/>
</dbReference>
<dbReference type="InterPro" id="IPR028994">
    <property type="entry name" value="Integrin_alpha_N"/>
</dbReference>
<name>A0A1R2ATI9_9CILI</name>
<dbReference type="PANTHER" id="PTHR44103:SF1">
    <property type="entry name" value="PROPROTEIN CONVERTASE P"/>
    <property type="match status" value="1"/>
</dbReference>
<reference evidence="2 3" key="1">
    <citation type="submission" date="2016-11" db="EMBL/GenBank/DDBJ databases">
        <title>The macronuclear genome of Stentor coeruleus: a giant cell with tiny introns.</title>
        <authorList>
            <person name="Slabodnick M."/>
            <person name="Ruby J.G."/>
            <person name="Reiff S.B."/>
            <person name="Swart E.C."/>
            <person name="Gosai S."/>
            <person name="Prabakaran S."/>
            <person name="Witkowska E."/>
            <person name="Larue G.E."/>
            <person name="Fisher S."/>
            <person name="Freeman R.M."/>
            <person name="Gunawardena J."/>
            <person name="Chu W."/>
            <person name="Stover N.A."/>
            <person name="Gregory B.D."/>
            <person name="Nowacki M."/>
            <person name="Derisi J."/>
            <person name="Roy S.W."/>
            <person name="Marshall W.F."/>
            <person name="Sood P."/>
        </authorList>
    </citation>
    <scope>NUCLEOTIDE SEQUENCE [LARGE SCALE GENOMIC DNA]</scope>
    <source>
        <strain evidence="2">WM001</strain>
    </source>
</reference>
<dbReference type="PANTHER" id="PTHR44103">
    <property type="entry name" value="PROPROTEIN CONVERTASE P"/>
    <property type="match status" value="1"/>
</dbReference>
<dbReference type="OrthoDB" id="10022113at2759"/>
<keyword evidence="1" id="KW-0732">Signal</keyword>
<evidence type="ECO:0000313" key="2">
    <source>
        <dbReference type="EMBL" id="OMJ67839.1"/>
    </source>
</evidence>
<proteinExistence type="predicted"/>
<dbReference type="EMBL" id="MPUH01001428">
    <property type="protein sequence ID" value="OMJ67839.1"/>
    <property type="molecule type" value="Genomic_DNA"/>
</dbReference>
<evidence type="ECO:0000256" key="1">
    <source>
        <dbReference type="ARBA" id="ARBA00022729"/>
    </source>
</evidence>
<protein>
    <submittedName>
        <fullName evidence="2">Uncharacterized protein</fullName>
    </submittedName>
</protein>
<dbReference type="Proteomes" id="UP000187209">
    <property type="component" value="Unassembled WGS sequence"/>
</dbReference>
<gene>
    <name evidence="2" type="ORF">SteCoe_34900</name>
</gene>
<accession>A0A1R2ATI9</accession>
<dbReference type="SUPFAM" id="SSF69318">
    <property type="entry name" value="Integrin alpha N-terminal domain"/>
    <property type="match status" value="1"/>
</dbReference>
<organism evidence="2 3">
    <name type="scientific">Stentor coeruleus</name>
    <dbReference type="NCBI Taxonomy" id="5963"/>
    <lineage>
        <taxon>Eukaryota</taxon>
        <taxon>Sar</taxon>
        <taxon>Alveolata</taxon>
        <taxon>Ciliophora</taxon>
        <taxon>Postciliodesmatophora</taxon>
        <taxon>Heterotrichea</taxon>
        <taxon>Heterotrichida</taxon>
        <taxon>Stentoridae</taxon>
        <taxon>Stentor</taxon>
    </lineage>
</organism>